<dbReference type="EMBL" id="JARJCW010000016">
    <property type="protein sequence ID" value="KAJ7216074.1"/>
    <property type="molecule type" value="Genomic_DNA"/>
</dbReference>
<evidence type="ECO:0000256" key="1">
    <source>
        <dbReference type="SAM" id="MobiDB-lite"/>
    </source>
</evidence>
<feature type="region of interest" description="Disordered" evidence="1">
    <location>
        <begin position="98"/>
        <end position="193"/>
    </location>
</feature>
<organism evidence="2 3">
    <name type="scientific">Mycena pura</name>
    <dbReference type="NCBI Taxonomy" id="153505"/>
    <lineage>
        <taxon>Eukaryota</taxon>
        <taxon>Fungi</taxon>
        <taxon>Dikarya</taxon>
        <taxon>Basidiomycota</taxon>
        <taxon>Agaricomycotina</taxon>
        <taxon>Agaricomycetes</taxon>
        <taxon>Agaricomycetidae</taxon>
        <taxon>Agaricales</taxon>
        <taxon>Marasmiineae</taxon>
        <taxon>Mycenaceae</taxon>
        <taxon>Mycena</taxon>
    </lineage>
</organism>
<proteinExistence type="predicted"/>
<accession>A0AAD6YGN9</accession>
<feature type="compositionally biased region" description="Polar residues" evidence="1">
    <location>
        <begin position="121"/>
        <end position="133"/>
    </location>
</feature>
<reference evidence="2" key="1">
    <citation type="submission" date="2023-03" db="EMBL/GenBank/DDBJ databases">
        <title>Massive genome expansion in bonnet fungi (Mycena s.s.) driven by repeated elements and novel gene families across ecological guilds.</title>
        <authorList>
            <consortium name="Lawrence Berkeley National Laboratory"/>
            <person name="Harder C.B."/>
            <person name="Miyauchi S."/>
            <person name="Viragh M."/>
            <person name="Kuo A."/>
            <person name="Thoen E."/>
            <person name="Andreopoulos B."/>
            <person name="Lu D."/>
            <person name="Skrede I."/>
            <person name="Drula E."/>
            <person name="Henrissat B."/>
            <person name="Morin E."/>
            <person name="Kohler A."/>
            <person name="Barry K."/>
            <person name="LaButti K."/>
            <person name="Morin E."/>
            <person name="Salamov A."/>
            <person name="Lipzen A."/>
            <person name="Mereny Z."/>
            <person name="Hegedus B."/>
            <person name="Baldrian P."/>
            <person name="Stursova M."/>
            <person name="Weitz H."/>
            <person name="Taylor A."/>
            <person name="Grigoriev I.V."/>
            <person name="Nagy L.G."/>
            <person name="Martin F."/>
            <person name="Kauserud H."/>
        </authorList>
    </citation>
    <scope>NUCLEOTIDE SEQUENCE</scope>
    <source>
        <strain evidence="2">9144</strain>
    </source>
</reference>
<name>A0AAD6YGN9_9AGAR</name>
<protein>
    <submittedName>
        <fullName evidence="2">Uncharacterized protein</fullName>
    </submittedName>
</protein>
<keyword evidence="3" id="KW-1185">Reference proteome</keyword>
<dbReference type="Proteomes" id="UP001219525">
    <property type="component" value="Unassembled WGS sequence"/>
</dbReference>
<sequence length="283" mass="31786">MLLLLQFIYNSGGMQLNAARSYRNPFSEANWFTGSLDLGMCRLRSWPLVGANSARSDGFRDTLESVVINGCSLDACKEELRECTYRRDQELLAQTLTRETSAEARTSRLLNRSISPGPEPSTATTSNLTSVSLPQSTSVSFPSTPTISTPSDLTPSPDTPPLLLPAFFTPKHPQLKSAPSCPPNPKTYTSDDDMAPLKTTELFRGTGTAEKAHTWLRTLEQTWKYDAEDKEKLYRFEKGLHPGSQAEEWWIGLVVTDRKDWTLLMVAFEKKWPRPNIRKNLPQ</sequence>
<evidence type="ECO:0000313" key="2">
    <source>
        <dbReference type="EMBL" id="KAJ7216074.1"/>
    </source>
</evidence>
<gene>
    <name evidence="2" type="ORF">GGX14DRAFT_391738</name>
</gene>
<evidence type="ECO:0000313" key="3">
    <source>
        <dbReference type="Proteomes" id="UP001219525"/>
    </source>
</evidence>
<feature type="compositionally biased region" description="Low complexity" evidence="1">
    <location>
        <begin position="134"/>
        <end position="156"/>
    </location>
</feature>
<comment type="caution">
    <text evidence="2">The sequence shown here is derived from an EMBL/GenBank/DDBJ whole genome shotgun (WGS) entry which is preliminary data.</text>
</comment>
<dbReference type="AlphaFoldDB" id="A0AAD6YGN9"/>